<dbReference type="Pfam" id="PF02350">
    <property type="entry name" value="Epimerase_2"/>
    <property type="match status" value="1"/>
</dbReference>
<evidence type="ECO:0000256" key="5">
    <source>
        <dbReference type="SAM" id="MobiDB-lite"/>
    </source>
</evidence>
<feature type="compositionally biased region" description="Basic and acidic residues" evidence="5">
    <location>
        <begin position="385"/>
        <end position="425"/>
    </location>
</feature>
<evidence type="ECO:0000256" key="2">
    <source>
        <dbReference type="ARBA" id="ARBA00038209"/>
    </source>
</evidence>
<dbReference type="PANTHER" id="PTHR43174:SF2">
    <property type="entry name" value="UDP-N-ACETYLGLUCOSAMINE 2-EPIMERASE"/>
    <property type="match status" value="1"/>
</dbReference>
<dbReference type="PANTHER" id="PTHR43174">
    <property type="entry name" value="UDP-N-ACETYLGLUCOSAMINE 2-EPIMERASE"/>
    <property type="match status" value="1"/>
</dbReference>
<dbReference type="RefSeq" id="WP_397017903.1">
    <property type="nucleotide sequence ID" value="NZ_JBITMB010000001.1"/>
</dbReference>
<dbReference type="EMBL" id="JBITMB010000001">
    <property type="protein sequence ID" value="MFI7438366.1"/>
    <property type="molecule type" value="Genomic_DNA"/>
</dbReference>
<dbReference type="CDD" id="cd03786">
    <property type="entry name" value="GTB_UDP-GlcNAc_2-Epimerase"/>
    <property type="match status" value="1"/>
</dbReference>
<evidence type="ECO:0000256" key="3">
    <source>
        <dbReference type="ARBA" id="ARBA00038858"/>
    </source>
</evidence>
<dbReference type="SUPFAM" id="SSF53756">
    <property type="entry name" value="UDP-Glycosyltransferase/glycogen phosphorylase"/>
    <property type="match status" value="1"/>
</dbReference>
<proteinExistence type="inferred from homology"/>
<evidence type="ECO:0000259" key="6">
    <source>
        <dbReference type="Pfam" id="PF02350"/>
    </source>
</evidence>
<sequence>MRRVMVVYGTRPEAIKVAPLVTGLAEAAAFEPVVVVTGQHRELLDQVHEMFGVKPDADLELMRPGQTLAELTSRAVAGLDTVLAECRPDVVVVQGDTTTTLAGALAAFYRRVPVVHLEAGLRSGDLFSPFPEEANRSLTSRITTLHLAPTPGSAGNLVREGVPGDAIVVTGNTVIDALLWSSRTARGYRDPRLASLERDGRRVIVVTAHRRESWGRGMESIGRALSRLAAQERDVHIVVPVHPNPLVRRTLLPQFARHPNITVTEPLHYGDFARLLRRSYLVLTDSGGIQEEAPSLGKPVLVMRDTTERPEAVRAGAARLVGTDEDGIVAEVSGLLRSPEAYRRMAGARNPYGDGRATERVLAALAHLFGLGPRPAPFRPLSGEDAVRGERVGLRDEGGALPRREESSGRDRLVPEQGRVRLRQDGKITVPAVWDEASRWGDDGRPPGGMRR</sequence>
<feature type="domain" description="UDP-N-acetylglucosamine 2-epimerase" evidence="6">
    <location>
        <begin position="25"/>
        <end position="365"/>
    </location>
</feature>
<feature type="region of interest" description="Disordered" evidence="5">
    <location>
        <begin position="382"/>
        <end position="425"/>
    </location>
</feature>
<accession>A0ABW7ZV02</accession>
<dbReference type="NCBIfam" id="TIGR00236">
    <property type="entry name" value="wecB"/>
    <property type="match status" value="1"/>
</dbReference>
<dbReference type="EC" id="5.1.3.14" evidence="3"/>
<keyword evidence="8" id="KW-1185">Reference proteome</keyword>
<protein>
    <recommendedName>
        <fullName evidence="3">UDP-N-acetylglucosamine 2-epimerase (non-hydrolyzing)</fullName>
        <ecNumber evidence="3">5.1.3.14</ecNumber>
    </recommendedName>
</protein>
<dbReference type="InterPro" id="IPR029767">
    <property type="entry name" value="WecB-like"/>
</dbReference>
<comment type="caution">
    <text evidence="7">The sequence shown here is derived from an EMBL/GenBank/DDBJ whole genome shotgun (WGS) entry which is preliminary data.</text>
</comment>
<dbReference type="GO" id="GO:0008761">
    <property type="term" value="F:UDP-N-acetylglucosamine 2-epimerase activity"/>
    <property type="evidence" value="ECO:0007669"/>
    <property type="project" value="UniProtKB-EC"/>
</dbReference>
<name>A0ABW7ZV02_9ACTN</name>
<evidence type="ECO:0000256" key="1">
    <source>
        <dbReference type="ARBA" id="ARBA00023235"/>
    </source>
</evidence>
<dbReference type="InterPro" id="IPR003331">
    <property type="entry name" value="UDP_GlcNAc_Epimerase_2_dom"/>
</dbReference>
<reference evidence="7 8" key="1">
    <citation type="submission" date="2024-10" db="EMBL/GenBank/DDBJ databases">
        <title>The Natural Products Discovery Center: Release of the First 8490 Sequenced Strains for Exploring Actinobacteria Biosynthetic Diversity.</title>
        <authorList>
            <person name="Kalkreuter E."/>
            <person name="Kautsar S.A."/>
            <person name="Yang D."/>
            <person name="Bader C.D."/>
            <person name="Teijaro C.N."/>
            <person name="Fluegel L."/>
            <person name="Davis C.M."/>
            <person name="Simpson J.R."/>
            <person name="Lauterbach L."/>
            <person name="Steele A.D."/>
            <person name="Gui C."/>
            <person name="Meng S."/>
            <person name="Li G."/>
            <person name="Viehrig K."/>
            <person name="Ye F."/>
            <person name="Su P."/>
            <person name="Kiefer A.F."/>
            <person name="Nichols A."/>
            <person name="Cepeda A.J."/>
            <person name="Yan W."/>
            <person name="Fan B."/>
            <person name="Jiang Y."/>
            <person name="Adhikari A."/>
            <person name="Zheng C.-J."/>
            <person name="Schuster L."/>
            <person name="Cowan T.M."/>
            <person name="Smanski M.J."/>
            <person name="Chevrette M.G."/>
            <person name="De Carvalho L.P.S."/>
            <person name="Shen B."/>
        </authorList>
    </citation>
    <scope>NUCLEOTIDE SEQUENCE [LARGE SCALE GENOMIC DNA]</scope>
    <source>
        <strain evidence="7 8">NPDC049503</strain>
    </source>
</reference>
<comment type="similarity">
    <text evidence="2 4">Belongs to the UDP-N-acetylglucosamine 2-epimerase family.</text>
</comment>
<evidence type="ECO:0000313" key="8">
    <source>
        <dbReference type="Proteomes" id="UP001612928"/>
    </source>
</evidence>
<dbReference type="Proteomes" id="UP001612928">
    <property type="component" value="Unassembled WGS sequence"/>
</dbReference>
<evidence type="ECO:0000256" key="4">
    <source>
        <dbReference type="RuleBase" id="RU003513"/>
    </source>
</evidence>
<dbReference type="Gene3D" id="3.40.50.2000">
    <property type="entry name" value="Glycogen Phosphorylase B"/>
    <property type="match status" value="2"/>
</dbReference>
<organism evidence="7 8">
    <name type="scientific">Nonomuraea indica</name>
    <dbReference type="NCBI Taxonomy" id="1581193"/>
    <lineage>
        <taxon>Bacteria</taxon>
        <taxon>Bacillati</taxon>
        <taxon>Actinomycetota</taxon>
        <taxon>Actinomycetes</taxon>
        <taxon>Streptosporangiales</taxon>
        <taxon>Streptosporangiaceae</taxon>
        <taxon>Nonomuraea</taxon>
    </lineage>
</organism>
<evidence type="ECO:0000313" key="7">
    <source>
        <dbReference type="EMBL" id="MFI7438366.1"/>
    </source>
</evidence>
<gene>
    <name evidence="7" type="primary">wecB</name>
    <name evidence="7" type="ORF">ACIBP5_00195</name>
</gene>
<keyword evidence="1 4" id="KW-0413">Isomerase</keyword>